<keyword evidence="5 7" id="KW-0808">Transferase</keyword>
<evidence type="ECO:0000313" key="10">
    <source>
        <dbReference type="Proteomes" id="UP000276991"/>
    </source>
</evidence>
<accession>A0A498S7F3</accession>
<dbReference type="EMBL" id="UPTC01000034">
    <property type="protein sequence ID" value="VBB25705.1"/>
    <property type="molecule type" value="Genomic_DNA"/>
</dbReference>
<comment type="similarity">
    <text evidence="3 7">Belongs to the methyltransferase superfamily. LCMT family.</text>
</comment>
<dbReference type="GO" id="GO:0032259">
    <property type="term" value="P:methylation"/>
    <property type="evidence" value="ECO:0007669"/>
    <property type="project" value="UniProtKB-KW"/>
</dbReference>
<evidence type="ECO:0000256" key="4">
    <source>
        <dbReference type="ARBA" id="ARBA00022603"/>
    </source>
</evidence>
<dbReference type="Pfam" id="PF04072">
    <property type="entry name" value="LCM"/>
    <property type="match status" value="1"/>
</dbReference>
<dbReference type="InterPro" id="IPR029063">
    <property type="entry name" value="SAM-dependent_MTases_sf"/>
</dbReference>
<dbReference type="GO" id="GO:0005829">
    <property type="term" value="C:cytosol"/>
    <property type="evidence" value="ECO:0007669"/>
    <property type="project" value="TreeGrafter"/>
</dbReference>
<keyword evidence="4 7" id="KW-0489">Methyltransferase</keyword>
<evidence type="ECO:0000256" key="6">
    <source>
        <dbReference type="ARBA" id="ARBA00022691"/>
    </source>
</evidence>
<feature type="binding site" evidence="8">
    <location>
        <begin position="230"/>
        <end position="231"/>
    </location>
    <ligand>
        <name>S-adenosyl-L-methionine</name>
        <dbReference type="ChEBI" id="CHEBI:59789"/>
    </ligand>
</feature>
<protein>
    <recommendedName>
        <fullName evidence="7">Leucine carboxyl methyltransferase 1</fullName>
        <ecNumber evidence="7">2.1.1.233</ecNumber>
    </recommendedName>
</protein>
<evidence type="ECO:0000256" key="2">
    <source>
        <dbReference type="ARBA" id="ARBA00003455"/>
    </source>
</evidence>
<evidence type="ECO:0000256" key="5">
    <source>
        <dbReference type="ARBA" id="ARBA00022679"/>
    </source>
</evidence>
<evidence type="ECO:0000256" key="7">
    <source>
        <dbReference type="PIRNR" id="PIRNR016305"/>
    </source>
</evidence>
<evidence type="ECO:0000256" key="3">
    <source>
        <dbReference type="ARBA" id="ARBA00010703"/>
    </source>
</evidence>
<dbReference type="FunFam" id="3.40.50.150:FF:000092">
    <property type="entry name" value="Leucine carboxyl methyltransferase 1"/>
    <property type="match status" value="1"/>
</dbReference>
<dbReference type="GO" id="GO:0018423">
    <property type="term" value="F:protein C-terminal leucine carboxyl O-methyltransferase activity"/>
    <property type="evidence" value="ECO:0007669"/>
    <property type="project" value="UniProtKB-EC"/>
</dbReference>
<dbReference type="AlphaFoldDB" id="A0A498S7F3"/>
<sequence>MENRPPNCAGAILGLFAGYARSQYSLSNSLMIVLPRKNTAGIMFPKERFSVDQVMESEAKLGDSHLGTEIGIRRRSASVSDDYSVQKTNDDATECKYIASKLNYFKDAYIHRFISSGECNLRRDPEISRGYWARIVAVKAIVDAFLKTFSEKCQIINLGAGFDTLYWRLKGEGKQLHRYVEVDFSSVTAKKIRQLRRPGSPNLISMFSEEPKEVEHADLHAGDYHLVGADLRQLNEFKEKLDSCCLNYKTPTLFIAECVLVYMGTGQSDTLLSACVRWFENAFFLNYEQVNIGDTFGKIMVSNLHGRGIILPGLAACENLDAQKKRFMDSGWKNVVVKTMWEIYGKEIPDAQVKRIEKLELLDEKILLSQLLEHYCFVIASSSAHMLDFGWKK</sequence>
<dbReference type="PANTHER" id="PTHR13600:SF33">
    <property type="entry name" value="LEUCINE CARBOXYL METHYLTRANSFERASE 1"/>
    <property type="match status" value="1"/>
</dbReference>
<dbReference type="InterPro" id="IPR016651">
    <property type="entry name" value="LCMT1"/>
</dbReference>
<gene>
    <name evidence="9" type="ORF">NAV_LOCUS535</name>
</gene>
<organism evidence="9 10">
    <name type="scientific">Acanthocheilonema viteae</name>
    <name type="common">Filarial nematode worm</name>
    <name type="synonym">Dipetalonema viteae</name>
    <dbReference type="NCBI Taxonomy" id="6277"/>
    <lineage>
        <taxon>Eukaryota</taxon>
        <taxon>Metazoa</taxon>
        <taxon>Ecdysozoa</taxon>
        <taxon>Nematoda</taxon>
        <taxon>Chromadorea</taxon>
        <taxon>Rhabditida</taxon>
        <taxon>Spirurina</taxon>
        <taxon>Spiruromorpha</taxon>
        <taxon>Filarioidea</taxon>
        <taxon>Onchocercidae</taxon>
        <taxon>Acanthocheilonema</taxon>
    </lineage>
</organism>
<dbReference type="SUPFAM" id="SSF53335">
    <property type="entry name" value="S-adenosyl-L-methionine-dependent methyltransferases"/>
    <property type="match status" value="1"/>
</dbReference>
<proteinExistence type="inferred from homology"/>
<evidence type="ECO:0000256" key="8">
    <source>
        <dbReference type="PIRSR" id="PIRSR016305-1"/>
    </source>
</evidence>
<feature type="binding site" evidence="8">
    <location>
        <position position="159"/>
    </location>
    <ligand>
        <name>S-adenosyl-L-methionine</name>
        <dbReference type="ChEBI" id="CHEBI:59789"/>
    </ligand>
</feature>
<dbReference type="Proteomes" id="UP000276991">
    <property type="component" value="Unassembled WGS sequence"/>
</dbReference>
<dbReference type="STRING" id="6277.A0A498S7F3"/>
<reference evidence="9 10" key="1">
    <citation type="submission" date="2018-08" db="EMBL/GenBank/DDBJ databases">
        <authorList>
            <person name="Laetsch R D."/>
            <person name="Stevens L."/>
            <person name="Kumar S."/>
            <person name="Blaxter L. M."/>
        </authorList>
    </citation>
    <scope>NUCLEOTIDE SEQUENCE [LARGE SCALE GENOMIC DNA]</scope>
</reference>
<dbReference type="EC" id="2.1.1.233" evidence="7"/>
<name>A0A498S7F3_ACAVI</name>
<evidence type="ECO:0000256" key="1">
    <source>
        <dbReference type="ARBA" id="ARBA00000724"/>
    </source>
</evidence>
<feature type="binding site" evidence="8">
    <location>
        <position position="257"/>
    </location>
    <ligand>
        <name>S-adenosyl-L-methionine</name>
        <dbReference type="ChEBI" id="CHEBI:59789"/>
    </ligand>
</feature>
<keyword evidence="10" id="KW-1185">Reference proteome</keyword>
<evidence type="ECO:0000313" key="9">
    <source>
        <dbReference type="EMBL" id="VBB25705.1"/>
    </source>
</evidence>
<dbReference type="Gene3D" id="3.40.50.150">
    <property type="entry name" value="Vaccinia Virus protein VP39"/>
    <property type="match status" value="1"/>
</dbReference>
<dbReference type="PIRSF" id="PIRSF016305">
    <property type="entry name" value="LCM_mtfrase"/>
    <property type="match status" value="1"/>
</dbReference>
<dbReference type="PANTHER" id="PTHR13600">
    <property type="entry name" value="LEUCINE CARBOXYL METHYLTRANSFERASE"/>
    <property type="match status" value="1"/>
</dbReference>
<dbReference type="OrthoDB" id="203237at2759"/>
<feature type="binding site" evidence="8">
    <location>
        <position position="134"/>
    </location>
    <ligand>
        <name>S-adenosyl-L-methionine</name>
        <dbReference type="ChEBI" id="CHEBI:59789"/>
    </ligand>
</feature>
<keyword evidence="6 7" id="KW-0949">S-adenosyl-L-methionine</keyword>
<comment type="function">
    <text evidence="2 7">Methylates the carboxyl group of the C-terminal leucine residue of protein phosphatase 2A catalytic subunits to form alpha-leucine ester residues.</text>
</comment>
<dbReference type="GO" id="GO:0009966">
    <property type="term" value="P:regulation of signal transduction"/>
    <property type="evidence" value="ECO:0007669"/>
    <property type="project" value="UniProtKB-ARBA"/>
</dbReference>
<comment type="catalytic activity">
    <reaction evidence="1 7">
        <text>[phosphatase 2A protein]-C-terminal L-leucine + S-adenosyl-L-methionine = [phosphatase 2A protein]-C-terminal L-leucine methyl ester + S-adenosyl-L-homocysteine</text>
        <dbReference type="Rhea" id="RHEA:48544"/>
        <dbReference type="Rhea" id="RHEA-COMP:12134"/>
        <dbReference type="Rhea" id="RHEA-COMP:12135"/>
        <dbReference type="ChEBI" id="CHEBI:57856"/>
        <dbReference type="ChEBI" id="CHEBI:59789"/>
        <dbReference type="ChEBI" id="CHEBI:90516"/>
        <dbReference type="ChEBI" id="CHEBI:90517"/>
        <dbReference type="EC" id="2.1.1.233"/>
    </reaction>
</comment>
<dbReference type="InterPro" id="IPR007213">
    <property type="entry name" value="Ppm1/Ppm2/Tcmp"/>
</dbReference>